<feature type="region of interest" description="Disordered" evidence="1">
    <location>
        <begin position="1"/>
        <end position="84"/>
    </location>
</feature>
<name>A0A2T0Q7W8_9ACTN</name>
<proteinExistence type="predicted"/>
<protein>
    <submittedName>
        <fullName evidence="2">Uncharacterized protein</fullName>
    </submittedName>
</protein>
<evidence type="ECO:0000256" key="1">
    <source>
        <dbReference type="SAM" id="MobiDB-lite"/>
    </source>
</evidence>
<dbReference type="InterPro" id="IPR024079">
    <property type="entry name" value="MetalloPept_cat_dom_sf"/>
</dbReference>
<sequence>MRLFDRLRRMVSDTAPVGAAPPDTADRAAAPEPADPPHSSELAGPGRRAAEDPVRWMDIELDDPLPRAAPHGPDAPDPRDGRRHCGAVEDVLYRQWDPDGGPPGPEVVRAIDSLAALPEHLKELLADGLDGIYVGPGGVPELDDMGHLRGRPLPSGQASWDICAGAYGDRTVVVGDRPSPTPDVMMHEIGHAIDDVDAPPGEWLSDSPQFRAVYERCLPHLASDYHRQEGELGRREFFADAFAAITSRQRPALLDMLGGDTRAGMDVMLYFNRRYEI</sequence>
<gene>
    <name evidence="2" type="ORF">CLV72_103513</name>
</gene>
<evidence type="ECO:0000313" key="2">
    <source>
        <dbReference type="EMBL" id="PRX99906.1"/>
    </source>
</evidence>
<organism evidence="2 3">
    <name type="scientific">Allonocardiopsis opalescens</name>
    <dbReference type="NCBI Taxonomy" id="1144618"/>
    <lineage>
        <taxon>Bacteria</taxon>
        <taxon>Bacillati</taxon>
        <taxon>Actinomycetota</taxon>
        <taxon>Actinomycetes</taxon>
        <taxon>Streptosporangiales</taxon>
        <taxon>Allonocardiopsis</taxon>
    </lineage>
</organism>
<feature type="compositionally biased region" description="Low complexity" evidence="1">
    <location>
        <begin position="20"/>
        <end position="32"/>
    </location>
</feature>
<dbReference type="Proteomes" id="UP000237846">
    <property type="component" value="Unassembled WGS sequence"/>
</dbReference>
<feature type="compositionally biased region" description="Basic and acidic residues" evidence="1">
    <location>
        <begin position="1"/>
        <end position="11"/>
    </location>
</feature>
<dbReference type="AlphaFoldDB" id="A0A2T0Q7W8"/>
<accession>A0A2T0Q7W8</accession>
<feature type="compositionally biased region" description="Basic and acidic residues" evidence="1">
    <location>
        <begin position="48"/>
        <end position="58"/>
    </location>
</feature>
<keyword evidence="3" id="KW-1185">Reference proteome</keyword>
<dbReference type="EMBL" id="PVZC01000003">
    <property type="protein sequence ID" value="PRX99906.1"/>
    <property type="molecule type" value="Genomic_DNA"/>
</dbReference>
<dbReference type="SUPFAM" id="SSF55486">
    <property type="entry name" value="Metalloproteases ('zincins'), catalytic domain"/>
    <property type="match status" value="1"/>
</dbReference>
<evidence type="ECO:0000313" key="3">
    <source>
        <dbReference type="Proteomes" id="UP000237846"/>
    </source>
</evidence>
<dbReference type="GO" id="GO:0008237">
    <property type="term" value="F:metallopeptidase activity"/>
    <property type="evidence" value="ECO:0007669"/>
    <property type="project" value="InterPro"/>
</dbReference>
<reference evidence="2 3" key="1">
    <citation type="submission" date="2018-03" db="EMBL/GenBank/DDBJ databases">
        <title>Genomic Encyclopedia of Archaeal and Bacterial Type Strains, Phase II (KMG-II): from individual species to whole genera.</title>
        <authorList>
            <person name="Goeker M."/>
        </authorList>
    </citation>
    <scope>NUCLEOTIDE SEQUENCE [LARGE SCALE GENOMIC DNA]</scope>
    <source>
        <strain evidence="2 3">DSM 45601</strain>
    </source>
</reference>
<dbReference type="RefSeq" id="WP_245930131.1">
    <property type="nucleotide sequence ID" value="NZ_PVZC01000003.1"/>
</dbReference>
<dbReference type="Gene3D" id="3.40.390.10">
    <property type="entry name" value="Collagenase (Catalytic Domain)"/>
    <property type="match status" value="1"/>
</dbReference>
<comment type="caution">
    <text evidence="2">The sequence shown here is derived from an EMBL/GenBank/DDBJ whole genome shotgun (WGS) entry which is preliminary data.</text>
</comment>